<comment type="caution">
    <text evidence="1">The sequence shown here is derived from an EMBL/GenBank/DDBJ whole genome shotgun (WGS) entry which is preliminary data.</text>
</comment>
<reference evidence="1 2" key="1">
    <citation type="journal article" date="2016" name="Nat. Commun.">
        <title>Thousands of microbial genomes shed light on interconnected biogeochemical processes in an aquifer system.</title>
        <authorList>
            <person name="Anantharaman K."/>
            <person name="Brown C.T."/>
            <person name="Hug L.A."/>
            <person name="Sharon I."/>
            <person name="Castelle C.J."/>
            <person name="Probst A.J."/>
            <person name="Thomas B.C."/>
            <person name="Singh A."/>
            <person name="Wilkins M.J."/>
            <person name="Karaoz U."/>
            <person name="Brodie E.L."/>
            <person name="Williams K.H."/>
            <person name="Hubbard S.S."/>
            <person name="Banfield J.F."/>
        </authorList>
    </citation>
    <scope>NUCLEOTIDE SEQUENCE [LARGE SCALE GENOMIC DNA]</scope>
</reference>
<organism evidence="1 2">
    <name type="scientific">Candidatus Fischerbacteria bacterium RBG_13_37_8</name>
    <dbReference type="NCBI Taxonomy" id="1817863"/>
    <lineage>
        <taxon>Bacteria</taxon>
        <taxon>Candidatus Fischeribacteriota</taxon>
    </lineage>
</organism>
<proteinExistence type="predicted"/>
<dbReference type="InterPro" id="IPR003749">
    <property type="entry name" value="ThiS/MoaD-like"/>
</dbReference>
<dbReference type="InterPro" id="IPR016155">
    <property type="entry name" value="Mopterin_synth/thiamin_S_b"/>
</dbReference>
<dbReference type="Proteomes" id="UP000178943">
    <property type="component" value="Unassembled WGS sequence"/>
</dbReference>
<dbReference type="PANTHER" id="PTHR38031:SF1">
    <property type="entry name" value="SULFUR CARRIER PROTEIN CYSO"/>
    <property type="match status" value="1"/>
</dbReference>
<accession>A0A1F5V5V5</accession>
<name>A0A1F5V5V5_9BACT</name>
<dbReference type="Gene3D" id="3.10.20.30">
    <property type="match status" value="1"/>
</dbReference>
<dbReference type="AlphaFoldDB" id="A0A1F5V5V5"/>
<sequence length="90" mass="10341">MSVKVHIHRTFRHITNNLAIVEVKGETVGECLKDLIRQFPGLKIKLFKRNDKLHNHIEIYINNESAFPYELSKQVKDGDEITPILMISGG</sequence>
<dbReference type="STRING" id="1817863.A2Y62_10055"/>
<dbReference type="InterPro" id="IPR012675">
    <property type="entry name" value="Beta-grasp_dom_sf"/>
</dbReference>
<dbReference type="SUPFAM" id="SSF54285">
    <property type="entry name" value="MoaD/ThiS"/>
    <property type="match status" value="1"/>
</dbReference>
<protein>
    <submittedName>
        <fullName evidence="1">ThiS family protein</fullName>
    </submittedName>
</protein>
<evidence type="ECO:0000313" key="2">
    <source>
        <dbReference type="Proteomes" id="UP000178943"/>
    </source>
</evidence>
<gene>
    <name evidence="1" type="ORF">A2Y62_10055</name>
</gene>
<dbReference type="EMBL" id="MFGW01000232">
    <property type="protein sequence ID" value="OGF58819.1"/>
    <property type="molecule type" value="Genomic_DNA"/>
</dbReference>
<dbReference type="InterPro" id="IPR052045">
    <property type="entry name" value="Sulfur_Carrier/Prot_Modifier"/>
</dbReference>
<dbReference type="PANTHER" id="PTHR38031">
    <property type="entry name" value="SULFUR CARRIER PROTEIN SLR0821-RELATED"/>
    <property type="match status" value="1"/>
</dbReference>
<dbReference type="Pfam" id="PF02597">
    <property type="entry name" value="ThiS"/>
    <property type="match status" value="1"/>
</dbReference>
<evidence type="ECO:0000313" key="1">
    <source>
        <dbReference type="EMBL" id="OGF58819.1"/>
    </source>
</evidence>